<proteinExistence type="predicted"/>
<evidence type="ECO:0000256" key="1">
    <source>
        <dbReference type="SAM" id="Coils"/>
    </source>
</evidence>
<dbReference type="Pfam" id="PF09403">
    <property type="entry name" value="FadA"/>
    <property type="match status" value="1"/>
</dbReference>
<sequence length="584" mass="66533">MTTIHPKSGTHDGDVRKAVFQKRLDEQEKMYNDGKRVLQSEIERLKFDLARSQKANADLNNRLESQKKQIATQDHRIDELRRAALADKAEIKDLGVKLRLSEHQRSQIAAKQGDVTDLKKAMSSLEMKRRDEVKEKDRAISDLEKALVSEKKRRESVEINVKNTKAKSDAEVAEVKDAIKSLQVQLFRALDDARGAEKQAEDLKRNAADHENMLLQVTELYGTLSRTTVSKGVYERLRFQHAALQIQVNRLSRKLANSEGQVAELARLVRQGQEQQVSLRKALLSAEEEISFYHSAADSNRSSYTDSSLHDVFIDTLFEAQASERQDKLFVLQFMADQATFLNLELDELLSAYSVAQGELDDVTVARDTLEIQVQETRQERDTTKDLLLASTQTANTLKASSEILRRQVAELESKLEKEKNDHEAVFKKERDAVQRLTTTVQKERMAEEGLRSEIEELTAELMKAAQFEEAYYSLSEEVESLVARNALAEDEAQKLSRFNAEILGHNNPAQRIMYVERIRNELASSKQKLIASTRAHEAATTTNHELQQELDMYKSVMVPHDNKPKTNMTRVMRPPLTNINQSS</sequence>
<dbReference type="AlphaFoldDB" id="A0A4S8M0L9"/>
<keyword evidence="4" id="KW-1185">Reference proteome</keyword>
<organism evidence="3 4">
    <name type="scientific">Dendrothele bispora (strain CBS 962.96)</name>
    <dbReference type="NCBI Taxonomy" id="1314807"/>
    <lineage>
        <taxon>Eukaryota</taxon>
        <taxon>Fungi</taxon>
        <taxon>Dikarya</taxon>
        <taxon>Basidiomycota</taxon>
        <taxon>Agaricomycotina</taxon>
        <taxon>Agaricomycetes</taxon>
        <taxon>Agaricomycetidae</taxon>
        <taxon>Agaricales</taxon>
        <taxon>Agaricales incertae sedis</taxon>
        <taxon>Dendrothele</taxon>
    </lineage>
</organism>
<name>A0A4S8M0L9_DENBC</name>
<feature type="region of interest" description="Disordered" evidence="2">
    <location>
        <begin position="563"/>
        <end position="584"/>
    </location>
</feature>
<dbReference type="InterPro" id="IPR018543">
    <property type="entry name" value="Adhesion_FadA"/>
</dbReference>
<dbReference type="OrthoDB" id="419631at2759"/>
<evidence type="ECO:0000256" key="2">
    <source>
        <dbReference type="SAM" id="MobiDB-lite"/>
    </source>
</evidence>
<protein>
    <recommendedName>
        <fullName evidence="5">Hyaluronan-mediated motility receptor C-terminal domain-containing protein</fullName>
    </recommendedName>
</protein>
<feature type="coiled-coil region" evidence="1">
    <location>
        <begin position="35"/>
        <end position="83"/>
    </location>
</feature>
<feature type="coiled-coil region" evidence="1">
    <location>
        <begin position="133"/>
        <end position="268"/>
    </location>
</feature>
<keyword evidence="1" id="KW-0175">Coiled coil</keyword>
<dbReference type="Proteomes" id="UP000297245">
    <property type="component" value="Unassembled WGS sequence"/>
</dbReference>
<accession>A0A4S8M0L9</accession>
<dbReference type="EMBL" id="ML179201">
    <property type="protein sequence ID" value="THU95341.1"/>
    <property type="molecule type" value="Genomic_DNA"/>
</dbReference>
<evidence type="ECO:0008006" key="5">
    <source>
        <dbReference type="Google" id="ProtNLM"/>
    </source>
</evidence>
<feature type="coiled-coil region" evidence="1">
    <location>
        <begin position="360"/>
        <end position="461"/>
    </location>
</feature>
<evidence type="ECO:0000313" key="4">
    <source>
        <dbReference type="Proteomes" id="UP000297245"/>
    </source>
</evidence>
<evidence type="ECO:0000313" key="3">
    <source>
        <dbReference type="EMBL" id="THU95341.1"/>
    </source>
</evidence>
<reference evidence="3 4" key="1">
    <citation type="journal article" date="2019" name="Nat. Ecol. Evol.">
        <title>Megaphylogeny resolves global patterns of mushroom evolution.</title>
        <authorList>
            <person name="Varga T."/>
            <person name="Krizsan K."/>
            <person name="Foldi C."/>
            <person name="Dima B."/>
            <person name="Sanchez-Garcia M."/>
            <person name="Sanchez-Ramirez S."/>
            <person name="Szollosi G.J."/>
            <person name="Szarkandi J.G."/>
            <person name="Papp V."/>
            <person name="Albert L."/>
            <person name="Andreopoulos W."/>
            <person name="Angelini C."/>
            <person name="Antonin V."/>
            <person name="Barry K.W."/>
            <person name="Bougher N.L."/>
            <person name="Buchanan P."/>
            <person name="Buyck B."/>
            <person name="Bense V."/>
            <person name="Catcheside P."/>
            <person name="Chovatia M."/>
            <person name="Cooper J."/>
            <person name="Damon W."/>
            <person name="Desjardin D."/>
            <person name="Finy P."/>
            <person name="Geml J."/>
            <person name="Haridas S."/>
            <person name="Hughes K."/>
            <person name="Justo A."/>
            <person name="Karasinski D."/>
            <person name="Kautmanova I."/>
            <person name="Kiss B."/>
            <person name="Kocsube S."/>
            <person name="Kotiranta H."/>
            <person name="LaButti K.M."/>
            <person name="Lechner B.E."/>
            <person name="Liimatainen K."/>
            <person name="Lipzen A."/>
            <person name="Lukacs Z."/>
            <person name="Mihaltcheva S."/>
            <person name="Morgado L.N."/>
            <person name="Niskanen T."/>
            <person name="Noordeloos M.E."/>
            <person name="Ohm R.A."/>
            <person name="Ortiz-Santana B."/>
            <person name="Ovrebo C."/>
            <person name="Racz N."/>
            <person name="Riley R."/>
            <person name="Savchenko A."/>
            <person name="Shiryaev A."/>
            <person name="Soop K."/>
            <person name="Spirin V."/>
            <person name="Szebenyi C."/>
            <person name="Tomsovsky M."/>
            <person name="Tulloss R.E."/>
            <person name="Uehling J."/>
            <person name="Grigoriev I.V."/>
            <person name="Vagvolgyi C."/>
            <person name="Papp T."/>
            <person name="Martin F.M."/>
            <person name="Miettinen O."/>
            <person name="Hibbett D.S."/>
            <person name="Nagy L.G."/>
        </authorList>
    </citation>
    <scope>NUCLEOTIDE SEQUENCE [LARGE SCALE GENOMIC DNA]</scope>
    <source>
        <strain evidence="3 4">CBS 962.96</strain>
    </source>
</reference>
<gene>
    <name evidence="3" type="ORF">K435DRAFT_129857</name>
</gene>